<dbReference type="SUPFAM" id="SSF159270">
    <property type="entry name" value="YmcC-like"/>
    <property type="match status" value="1"/>
</dbReference>
<dbReference type="EMBL" id="UINC01072271">
    <property type="protein sequence ID" value="SVC07780.1"/>
    <property type="molecule type" value="Genomic_DNA"/>
</dbReference>
<dbReference type="InterPro" id="IPR021308">
    <property type="entry name" value="GfcB"/>
</dbReference>
<dbReference type="AlphaFoldDB" id="A0A382J6T6"/>
<gene>
    <name evidence="1" type="ORF">METZ01_LOCUS260634</name>
</gene>
<proteinExistence type="predicted"/>
<sequence length="215" mass="24539">MINLQACSILDLNNQVAPTYSVAFESIKGALLGYPEKKISKELIENIPYASLVMKIGKGSSGLLILESLKGDETIWVSADQVVILLKEGRIVRTLGLNNNLISLKRINQSFKNLISSKESITDYYSYYSYDDPPLSNLKVHVYIEKIGMRDVYILGEQKNLLLIHETISNKEIRWQATNKYWVDPKDYYVWKSVQTVSPKLPKFSYEITKKPANL</sequence>
<evidence type="ECO:0000313" key="1">
    <source>
        <dbReference type="EMBL" id="SVC07780.1"/>
    </source>
</evidence>
<organism evidence="1">
    <name type="scientific">marine metagenome</name>
    <dbReference type="NCBI Taxonomy" id="408172"/>
    <lineage>
        <taxon>unclassified sequences</taxon>
        <taxon>metagenomes</taxon>
        <taxon>ecological metagenomes</taxon>
    </lineage>
</organism>
<reference evidence="1" key="1">
    <citation type="submission" date="2018-05" db="EMBL/GenBank/DDBJ databases">
        <authorList>
            <person name="Lanie J.A."/>
            <person name="Ng W.-L."/>
            <person name="Kazmierczak K.M."/>
            <person name="Andrzejewski T.M."/>
            <person name="Davidsen T.M."/>
            <person name="Wayne K.J."/>
            <person name="Tettelin H."/>
            <person name="Glass J.I."/>
            <person name="Rusch D."/>
            <person name="Podicherti R."/>
            <person name="Tsui H.-C.T."/>
            <person name="Winkler M.E."/>
        </authorList>
    </citation>
    <scope>NUCLEOTIDE SEQUENCE</scope>
</reference>
<dbReference type="Gene3D" id="2.40.360.10">
    <property type="entry name" value="YmcC-like"/>
    <property type="match status" value="1"/>
</dbReference>
<protein>
    <submittedName>
        <fullName evidence="1">Uncharacterized protein</fullName>
    </submittedName>
</protein>
<dbReference type="InterPro" id="IPR023373">
    <property type="entry name" value="YmcC_sf"/>
</dbReference>
<name>A0A382J6T6_9ZZZZ</name>
<dbReference type="Pfam" id="PF11102">
    <property type="entry name" value="YjbF"/>
    <property type="match status" value="1"/>
</dbReference>
<accession>A0A382J6T6</accession>